<dbReference type="AlphaFoldDB" id="A0A1H5LM63"/>
<dbReference type="PANTHER" id="PTHR44688:SF16">
    <property type="entry name" value="DNA-BINDING TRANSCRIPTIONAL ACTIVATOR DEVR_DOSR"/>
    <property type="match status" value="1"/>
</dbReference>
<protein>
    <submittedName>
        <fullName evidence="5">Regulatory protein, luxR family</fullName>
    </submittedName>
</protein>
<dbReference type="GO" id="GO:0003677">
    <property type="term" value="F:DNA binding"/>
    <property type="evidence" value="ECO:0007669"/>
    <property type="project" value="UniProtKB-KW"/>
</dbReference>
<dbReference type="STRING" id="390640.SAMN04488034_102343"/>
<dbReference type="InterPro" id="IPR036388">
    <property type="entry name" value="WH-like_DNA-bd_sf"/>
</dbReference>
<keyword evidence="6" id="KW-1185">Reference proteome</keyword>
<evidence type="ECO:0000313" key="6">
    <source>
        <dbReference type="Proteomes" id="UP000199448"/>
    </source>
</evidence>
<evidence type="ECO:0000256" key="1">
    <source>
        <dbReference type="ARBA" id="ARBA00023015"/>
    </source>
</evidence>
<gene>
    <name evidence="5" type="ORF">SAMN04488034_102343</name>
</gene>
<sequence length="272" mass="31454">MEKELKQISDYWQEKYSSQVKEYRPFQVSEYFKRFASLFAPGHSYFYVVNIYNFELEYVSDSVKDFVSKSLREIKLQDLLQTVVSEEIESVKLKSKVISDFYTSFLKKEEVWAYKNMFTYRMLDGEGKKRKMLYQAFPLSVLENGTPEHVFCLQTDVSHLQVTSTNTVSFIHLHGGRSYFNVDISQGNFDPEVLDAEYSDFSTFLTKREKQIVNSFSRGLSADQIAKELNLSPHTIKTHRKNILRKTGCTNTTELVAKCLTSGVISPGPKLV</sequence>
<accession>A0A1H5LM63</accession>
<name>A0A1H5LM63_9FLAO</name>
<dbReference type="InterPro" id="IPR000792">
    <property type="entry name" value="Tscrpt_reg_LuxR_C"/>
</dbReference>
<dbReference type="PROSITE" id="PS50043">
    <property type="entry name" value="HTH_LUXR_2"/>
    <property type="match status" value="1"/>
</dbReference>
<dbReference type="SMART" id="SM00421">
    <property type="entry name" value="HTH_LUXR"/>
    <property type="match status" value="1"/>
</dbReference>
<proteinExistence type="predicted"/>
<dbReference type="RefSeq" id="WP_093112668.1">
    <property type="nucleotide sequence ID" value="NZ_FNGG01000002.1"/>
</dbReference>
<dbReference type="SUPFAM" id="SSF46894">
    <property type="entry name" value="C-terminal effector domain of the bipartite response regulators"/>
    <property type="match status" value="1"/>
</dbReference>
<evidence type="ECO:0000259" key="4">
    <source>
        <dbReference type="PROSITE" id="PS50043"/>
    </source>
</evidence>
<reference evidence="5 6" key="1">
    <citation type="submission" date="2016-10" db="EMBL/GenBank/DDBJ databases">
        <authorList>
            <person name="de Groot N.N."/>
        </authorList>
    </citation>
    <scope>NUCLEOTIDE SEQUENCE [LARGE SCALE GENOMIC DNA]</scope>
    <source>
        <strain evidence="5 6">DSM 23553</strain>
    </source>
</reference>
<dbReference type="GO" id="GO:0006355">
    <property type="term" value="P:regulation of DNA-templated transcription"/>
    <property type="evidence" value="ECO:0007669"/>
    <property type="project" value="InterPro"/>
</dbReference>
<dbReference type="PANTHER" id="PTHR44688">
    <property type="entry name" value="DNA-BINDING TRANSCRIPTIONAL ACTIVATOR DEVR_DOSR"/>
    <property type="match status" value="1"/>
</dbReference>
<keyword evidence="3" id="KW-0804">Transcription</keyword>
<evidence type="ECO:0000256" key="3">
    <source>
        <dbReference type="ARBA" id="ARBA00023163"/>
    </source>
</evidence>
<dbReference type="EMBL" id="FNUG01000002">
    <property type="protein sequence ID" value="SEE78163.1"/>
    <property type="molecule type" value="Genomic_DNA"/>
</dbReference>
<evidence type="ECO:0000256" key="2">
    <source>
        <dbReference type="ARBA" id="ARBA00023125"/>
    </source>
</evidence>
<dbReference type="PRINTS" id="PR00038">
    <property type="entry name" value="HTHLUXR"/>
</dbReference>
<keyword evidence="2" id="KW-0238">DNA-binding</keyword>
<dbReference type="Gene3D" id="1.10.10.10">
    <property type="entry name" value="Winged helix-like DNA-binding domain superfamily/Winged helix DNA-binding domain"/>
    <property type="match status" value="1"/>
</dbReference>
<dbReference type="Proteomes" id="UP000199448">
    <property type="component" value="Unassembled WGS sequence"/>
</dbReference>
<dbReference type="CDD" id="cd06170">
    <property type="entry name" value="LuxR_C_like"/>
    <property type="match status" value="1"/>
</dbReference>
<dbReference type="InterPro" id="IPR016032">
    <property type="entry name" value="Sig_transdc_resp-reg_C-effctor"/>
</dbReference>
<dbReference type="Pfam" id="PF00196">
    <property type="entry name" value="GerE"/>
    <property type="match status" value="1"/>
</dbReference>
<feature type="domain" description="HTH luxR-type" evidence="4">
    <location>
        <begin position="197"/>
        <end position="263"/>
    </location>
</feature>
<dbReference type="PROSITE" id="PS00622">
    <property type="entry name" value="HTH_LUXR_1"/>
    <property type="match status" value="1"/>
</dbReference>
<dbReference type="Gene3D" id="3.30.450.20">
    <property type="entry name" value="PAS domain"/>
    <property type="match status" value="1"/>
</dbReference>
<dbReference type="OrthoDB" id="965844at2"/>
<evidence type="ECO:0000313" key="5">
    <source>
        <dbReference type="EMBL" id="SEE78163.1"/>
    </source>
</evidence>
<keyword evidence="1" id="KW-0805">Transcription regulation</keyword>
<organism evidence="5 6">
    <name type="scientific">Salinimicrobium catena</name>
    <dbReference type="NCBI Taxonomy" id="390640"/>
    <lineage>
        <taxon>Bacteria</taxon>
        <taxon>Pseudomonadati</taxon>
        <taxon>Bacteroidota</taxon>
        <taxon>Flavobacteriia</taxon>
        <taxon>Flavobacteriales</taxon>
        <taxon>Flavobacteriaceae</taxon>
        <taxon>Salinimicrobium</taxon>
    </lineage>
</organism>